<dbReference type="InterPro" id="IPR059120">
    <property type="entry name" value="Cullin-like_AB"/>
</dbReference>
<sequence>MTSPRRLAQSDSLPKPQAKRPRTLSIHSATLPPSARSHVAMDRRTPRSATAPTARRLVIRPYKEPPKAPDDLFRTAWDTQLHPAVLAVYKSAPVPFSLEELYGKVKDACLHKHAPELYTELRAACDRQVARQIAQLCGGTVEVDAFLRAVDTVWRRYCTHMLRIRAIFLHLDRTYIIQGGNPDAKSFWDMGLHIFRVHFSSAHAVQDRTVKSLLEIIDRDRDGESVDTSVLKSLLSMFTAIGTYEKAFENPFLASTDQYYRKESEKLISESDIPTYLIHAERRMREESNRAISNFGARTCAPLIMTIEKRLVTDHVELILNKGFSAMCDEGRNDDIKRCYDVLSRANAHMPKDSLDAHEMMKARVIAYVKGVGRFIVMDREKDSQMVQSLLDLKSRLDELVQYSFNGSDTFHNAVNLAFEFFVNARENKPAELIAKFVDGILRTGNRGFSEEELETTLDKALTLFRFIDGKDIFEEFYKKDLAKRLLYDKSASLDLEKSMISKLKAECGAQFTSKLEAMFRDVDASKDLMQSFKTHAASRKRLGDSVELNVFVLEAARWPLSSQVTNVKLPQSLIGYQQTFKSFYLTKHSGRKLSWQHVDGSCVVSAHFPKGRKILNLSLYQTIITVLFNDSDEISYQDIEQATGIPKQDLKRTLLSLACGRVRILQKRPKGRAVDSSDCFVFNKMFEHRSTRIKINAIQMKETVEQNAATTERVFQERNCQIDAALVRIMKTRRTLHHTALIGEIYSQLRFPHKPADIKKRVESLIEREYLERDEKNAQTYHYLA</sequence>
<dbReference type="GeneID" id="17324893"/>
<dbReference type="PROSITE" id="PS01256">
    <property type="entry name" value="CULLIN_1"/>
    <property type="match status" value="1"/>
</dbReference>
<keyword evidence="8" id="KW-1185">Reference proteome</keyword>
<reference evidence="8" key="1">
    <citation type="journal article" date="2013" name="Proc. Natl. Acad. Sci. U.S.A.">
        <title>Genome structure and metabolic features in the red seaweed Chondrus crispus shed light on evolution of the Archaeplastida.</title>
        <authorList>
            <person name="Collen J."/>
            <person name="Porcel B."/>
            <person name="Carre W."/>
            <person name="Ball S.G."/>
            <person name="Chaparro C."/>
            <person name="Tonon T."/>
            <person name="Barbeyron T."/>
            <person name="Michel G."/>
            <person name="Noel B."/>
            <person name="Valentin K."/>
            <person name="Elias M."/>
            <person name="Artiguenave F."/>
            <person name="Arun A."/>
            <person name="Aury J.M."/>
            <person name="Barbosa-Neto J.F."/>
            <person name="Bothwell J.H."/>
            <person name="Bouget F.Y."/>
            <person name="Brillet L."/>
            <person name="Cabello-Hurtado F."/>
            <person name="Capella-Gutierrez S."/>
            <person name="Charrier B."/>
            <person name="Cladiere L."/>
            <person name="Cock J.M."/>
            <person name="Coelho S.M."/>
            <person name="Colleoni C."/>
            <person name="Czjzek M."/>
            <person name="Da Silva C."/>
            <person name="Delage L."/>
            <person name="Denoeud F."/>
            <person name="Deschamps P."/>
            <person name="Dittami S.M."/>
            <person name="Gabaldon T."/>
            <person name="Gachon C.M."/>
            <person name="Groisillier A."/>
            <person name="Herve C."/>
            <person name="Jabbari K."/>
            <person name="Katinka M."/>
            <person name="Kloareg B."/>
            <person name="Kowalczyk N."/>
            <person name="Labadie K."/>
            <person name="Leblanc C."/>
            <person name="Lopez P.J."/>
            <person name="McLachlan D.H."/>
            <person name="Meslet-Cladiere L."/>
            <person name="Moustafa A."/>
            <person name="Nehr Z."/>
            <person name="Nyvall Collen P."/>
            <person name="Panaud O."/>
            <person name="Partensky F."/>
            <person name="Poulain J."/>
            <person name="Rensing S.A."/>
            <person name="Rousvoal S."/>
            <person name="Samson G."/>
            <person name="Symeonidi A."/>
            <person name="Weissenbach J."/>
            <person name="Zambounis A."/>
            <person name="Wincker P."/>
            <person name="Boyen C."/>
        </authorList>
    </citation>
    <scope>NUCLEOTIDE SEQUENCE [LARGE SCALE GENOMIC DNA]</scope>
    <source>
        <strain evidence="8">cv. Stackhouse</strain>
    </source>
</reference>
<dbReference type="Gene3D" id="3.30.230.130">
    <property type="entry name" value="Cullin, Chain C, Domain 2"/>
    <property type="match status" value="1"/>
</dbReference>
<dbReference type="InterPro" id="IPR016159">
    <property type="entry name" value="Cullin_repeat-like_dom_sf"/>
</dbReference>
<dbReference type="OMA" id="NYQEQTW"/>
<evidence type="ECO:0000256" key="2">
    <source>
        <dbReference type="ARBA" id="ARBA00022843"/>
    </source>
</evidence>
<dbReference type="PANTHER" id="PTHR11932">
    <property type="entry name" value="CULLIN"/>
    <property type="match status" value="1"/>
</dbReference>
<evidence type="ECO:0000313" key="7">
    <source>
        <dbReference type="EMBL" id="CDF37359.1"/>
    </source>
</evidence>
<dbReference type="Proteomes" id="UP000012073">
    <property type="component" value="Unassembled WGS sequence"/>
</dbReference>
<dbReference type="InterPro" id="IPR036390">
    <property type="entry name" value="WH_DNA-bd_sf"/>
</dbReference>
<gene>
    <name evidence="7" type="ORF">CHC_T00005501001</name>
</gene>
<dbReference type="Pfam" id="PF00888">
    <property type="entry name" value="Cullin"/>
    <property type="match status" value="1"/>
</dbReference>
<dbReference type="FunFam" id="1.10.10.10:FF:000050">
    <property type="entry name" value="Cullin 4B"/>
    <property type="match status" value="1"/>
</dbReference>
<feature type="region of interest" description="Disordered" evidence="5">
    <location>
        <begin position="1"/>
        <end position="52"/>
    </location>
</feature>
<evidence type="ECO:0000313" key="8">
    <source>
        <dbReference type="Proteomes" id="UP000012073"/>
    </source>
</evidence>
<evidence type="ECO:0000256" key="1">
    <source>
        <dbReference type="ARBA" id="ARBA00006019"/>
    </source>
</evidence>
<evidence type="ECO:0000256" key="4">
    <source>
        <dbReference type="RuleBase" id="RU003829"/>
    </source>
</evidence>
<evidence type="ECO:0000259" key="6">
    <source>
        <dbReference type="PROSITE" id="PS50069"/>
    </source>
</evidence>
<dbReference type="SUPFAM" id="SSF75632">
    <property type="entry name" value="Cullin homology domain"/>
    <property type="match status" value="1"/>
</dbReference>
<protein>
    <recommendedName>
        <fullName evidence="6">Cullin family profile domain-containing protein</fullName>
    </recommendedName>
</protein>
<dbReference type="SUPFAM" id="SSF46785">
    <property type="entry name" value="Winged helix' DNA-binding domain"/>
    <property type="match status" value="1"/>
</dbReference>
<dbReference type="InterPro" id="IPR045093">
    <property type="entry name" value="Cullin"/>
</dbReference>
<dbReference type="GO" id="GO:0006511">
    <property type="term" value="P:ubiquitin-dependent protein catabolic process"/>
    <property type="evidence" value="ECO:0007669"/>
    <property type="project" value="InterPro"/>
</dbReference>
<dbReference type="Gramene" id="CDF37359">
    <property type="protein sequence ID" value="CDF37359"/>
    <property type="gene ID" value="CHC_T00005501001"/>
</dbReference>
<dbReference type="EMBL" id="HG001832">
    <property type="protein sequence ID" value="CDF37359.1"/>
    <property type="molecule type" value="Genomic_DNA"/>
</dbReference>
<dbReference type="KEGG" id="ccp:CHC_T00005501001"/>
<keyword evidence="2" id="KW-0832">Ubl conjugation</keyword>
<feature type="domain" description="Cullin family profile" evidence="6">
    <location>
        <begin position="429"/>
        <end position="659"/>
    </location>
</feature>
<dbReference type="Pfam" id="PF10557">
    <property type="entry name" value="Cullin_Nedd8"/>
    <property type="match status" value="1"/>
</dbReference>
<dbReference type="FunFam" id="1.20.1310.10:FF:000001">
    <property type="entry name" value="Cullin 3"/>
    <property type="match status" value="1"/>
</dbReference>
<evidence type="ECO:0000256" key="5">
    <source>
        <dbReference type="SAM" id="MobiDB-lite"/>
    </source>
</evidence>
<dbReference type="Gene3D" id="1.20.1310.10">
    <property type="entry name" value="Cullin Repeats"/>
    <property type="match status" value="4"/>
</dbReference>
<dbReference type="FunFam" id="1.20.1310.10:FF:000003">
    <property type="entry name" value="Cullin 4A"/>
    <property type="match status" value="1"/>
</dbReference>
<dbReference type="PROSITE" id="PS50069">
    <property type="entry name" value="CULLIN_2"/>
    <property type="match status" value="1"/>
</dbReference>
<dbReference type="Pfam" id="PF26557">
    <property type="entry name" value="Cullin_AB"/>
    <property type="match status" value="1"/>
</dbReference>
<name>R7QH02_CHOCR</name>
<dbReference type="OrthoDB" id="27073at2759"/>
<proteinExistence type="inferred from homology"/>
<dbReference type="InterPro" id="IPR016158">
    <property type="entry name" value="Cullin_homology"/>
</dbReference>
<evidence type="ECO:0000256" key="3">
    <source>
        <dbReference type="PROSITE-ProRule" id="PRU00330"/>
    </source>
</evidence>
<dbReference type="STRING" id="2769.R7QH02"/>
<dbReference type="SMART" id="SM00884">
    <property type="entry name" value="Cullin_Nedd8"/>
    <property type="match status" value="1"/>
</dbReference>
<dbReference type="RefSeq" id="XP_005717178.1">
    <property type="nucleotide sequence ID" value="XM_005717121.1"/>
</dbReference>
<dbReference type="SUPFAM" id="SSF74788">
    <property type="entry name" value="Cullin repeat-like"/>
    <property type="match status" value="1"/>
</dbReference>
<dbReference type="InterPro" id="IPR036388">
    <property type="entry name" value="WH-like_DNA-bd_sf"/>
</dbReference>
<dbReference type="AlphaFoldDB" id="R7QH02"/>
<accession>R7QH02</accession>
<comment type="similarity">
    <text evidence="1 3 4">Belongs to the cullin family.</text>
</comment>
<dbReference type="InterPro" id="IPR036317">
    <property type="entry name" value="Cullin_homology_sf"/>
</dbReference>
<dbReference type="InterPro" id="IPR016157">
    <property type="entry name" value="Cullin_CS"/>
</dbReference>
<dbReference type="GO" id="GO:0031625">
    <property type="term" value="F:ubiquitin protein ligase binding"/>
    <property type="evidence" value="ECO:0007669"/>
    <property type="project" value="InterPro"/>
</dbReference>
<dbReference type="SMART" id="SM00182">
    <property type="entry name" value="CULLIN"/>
    <property type="match status" value="1"/>
</dbReference>
<dbReference type="PhylomeDB" id="R7QH02"/>
<dbReference type="InterPro" id="IPR019559">
    <property type="entry name" value="Cullin_neddylation_domain"/>
</dbReference>
<dbReference type="Gene3D" id="1.10.10.10">
    <property type="entry name" value="Winged helix-like DNA-binding domain superfamily/Winged helix DNA-binding domain"/>
    <property type="match status" value="1"/>
</dbReference>
<dbReference type="GO" id="GO:0031461">
    <property type="term" value="C:cullin-RING ubiquitin ligase complex"/>
    <property type="evidence" value="ECO:0007669"/>
    <property type="project" value="InterPro"/>
</dbReference>
<dbReference type="InterPro" id="IPR001373">
    <property type="entry name" value="Cullin_N"/>
</dbReference>
<organism evidence="7 8">
    <name type="scientific">Chondrus crispus</name>
    <name type="common">Carrageen Irish moss</name>
    <name type="synonym">Polymorpha crispa</name>
    <dbReference type="NCBI Taxonomy" id="2769"/>
    <lineage>
        <taxon>Eukaryota</taxon>
        <taxon>Rhodophyta</taxon>
        <taxon>Florideophyceae</taxon>
        <taxon>Rhodymeniophycidae</taxon>
        <taxon>Gigartinales</taxon>
        <taxon>Gigartinaceae</taxon>
        <taxon>Chondrus</taxon>
    </lineage>
</organism>